<dbReference type="Proteomes" id="UP000324800">
    <property type="component" value="Unassembled WGS sequence"/>
</dbReference>
<proteinExistence type="predicted"/>
<protein>
    <recommendedName>
        <fullName evidence="1">Cleavage stimulation factor subunit 2 hinge domain-containing protein</fullName>
    </recommendedName>
</protein>
<organism evidence="2 3">
    <name type="scientific">Streblomastix strix</name>
    <dbReference type="NCBI Taxonomy" id="222440"/>
    <lineage>
        <taxon>Eukaryota</taxon>
        <taxon>Metamonada</taxon>
        <taxon>Preaxostyla</taxon>
        <taxon>Oxymonadida</taxon>
        <taxon>Streblomastigidae</taxon>
        <taxon>Streblomastix</taxon>
    </lineage>
</organism>
<dbReference type="EMBL" id="SNRW01005354">
    <property type="protein sequence ID" value="KAA6385243.1"/>
    <property type="molecule type" value="Genomic_DNA"/>
</dbReference>
<evidence type="ECO:0000313" key="3">
    <source>
        <dbReference type="Proteomes" id="UP000324800"/>
    </source>
</evidence>
<dbReference type="Pfam" id="PF14327">
    <property type="entry name" value="CSTF2_hinge"/>
    <property type="match status" value="1"/>
</dbReference>
<dbReference type="AlphaFoldDB" id="A0A5J4VSE3"/>
<feature type="domain" description="Cleavage stimulation factor subunit 2 hinge" evidence="1">
    <location>
        <begin position="45"/>
        <end position="109"/>
    </location>
</feature>
<evidence type="ECO:0000313" key="2">
    <source>
        <dbReference type="EMBL" id="KAA6385243.1"/>
    </source>
</evidence>
<dbReference type="GO" id="GO:0005847">
    <property type="term" value="C:mRNA cleavage and polyadenylation specificity factor complex"/>
    <property type="evidence" value="ECO:0007669"/>
    <property type="project" value="TreeGrafter"/>
</dbReference>
<sequence length="219" mass="24511">MAIEKYNNMEYKRRKLRVSYPEKKGGEIRDMKGPINIQRPQLVQSLQHHVQIDEDVSQSLSSFSSEDLRKIVQECKEYILKDPEDARQMLIDYPQLAQALLQAMLMLGMNPNLPSHILASAAQRHAATVAANAQNNSAVVTQPAFPSAIPAELIEAIMLVKKWKNGPNAKTAPMPELNQNIFESLVSLPNEAVAQLSEEDQQIISQIIIMFLPGQGKQN</sequence>
<dbReference type="InterPro" id="IPR025742">
    <property type="entry name" value="CSTF2_hinge"/>
</dbReference>
<dbReference type="PANTHER" id="PTHR45735:SF2">
    <property type="entry name" value="CLEAVAGE STIMULATION FACTOR SUBUNIT 2"/>
    <property type="match status" value="1"/>
</dbReference>
<name>A0A5J4VSE3_9EUKA</name>
<evidence type="ECO:0000259" key="1">
    <source>
        <dbReference type="Pfam" id="PF14327"/>
    </source>
</evidence>
<dbReference type="Gene3D" id="1.25.40.630">
    <property type="match status" value="1"/>
</dbReference>
<gene>
    <name evidence="2" type="ORF">EZS28_019230</name>
</gene>
<accession>A0A5J4VSE3</accession>
<comment type="caution">
    <text evidence="2">The sequence shown here is derived from an EMBL/GenBank/DDBJ whole genome shotgun (WGS) entry which is preliminary data.</text>
</comment>
<dbReference type="PANTHER" id="PTHR45735">
    <property type="entry name" value="CLEAVAGE STIMULATION FACTOR SUBUNIT 2"/>
    <property type="match status" value="1"/>
</dbReference>
<reference evidence="2 3" key="1">
    <citation type="submission" date="2019-03" db="EMBL/GenBank/DDBJ databases">
        <title>Single cell metagenomics reveals metabolic interactions within the superorganism composed of flagellate Streblomastix strix and complex community of Bacteroidetes bacteria on its surface.</title>
        <authorList>
            <person name="Treitli S.C."/>
            <person name="Kolisko M."/>
            <person name="Husnik F."/>
            <person name="Keeling P."/>
            <person name="Hampl V."/>
        </authorList>
    </citation>
    <scope>NUCLEOTIDE SEQUENCE [LARGE SCALE GENOMIC DNA]</scope>
    <source>
        <strain evidence="2">ST1C</strain>
    </source>
</reference>
<dbReference type="GO" id="GO:0003729">
    <property type="term" value="F:mRNA binding"/>
    <property type="evidence" value="ECO:0007669"/>
    <property type="project" value="TreeGrafter"/>
</dbReference>